<dbReference type="AlphaFoldDB" id="A0A1Y5RVB1"/>
<keyword evidence="3" id="KW-0963">Cytoplasm</keyword>
<protein>
    <submittedName>
        <fullName evidence="7">DNA binding protein, nucleoid-associated</fullName>
    </submittedName>
</protein>
<evidence type="ECO:0000259" key="6">
    <source>
        <dbReference type="SMART" id="SM00528"/>
    </source>
</evidence>
<dbReference type="GO" id="GO:0009295">
    <property type="term" value="C:nucleoid"/>
    <property type="evidence" value="ECO:0007669"/>
    <property type="project" value="UniProtKB-SubCell"/>
</dbReference>
<evidence type="ECO:0000256" key="3">
    <source>
        <dbReference type="ARBA" id="ARBA00022490"/>
    </source>
</evidence>
<dbReference type="OrthoDB" id="5297879at2"/>
<evidence type="ECO:0000313" key="7">
    <source>
        <dbReference type="EMBL" id="SLN26356.1"/>
    </source>
</evidence>
<dbReference type="PANTHER" id="PTHR38097">
    <property type="match status" value="1"/>
</dbReference>
<evidence type="ECO:0000256" key="2">
    <source>
        <dbReference type="ARBA" id="ARBA00010610"/>
    </source>
</evidence>
<organism evidence="7 8">
    <name type="scientific">Pseudooctadecabacter jejudonensis</name>
    <dbReference type="NCBI Taxonomy" id="1391910"/>
    <lineage>
        <taxon>Bacteria</taxon>
        <taxon>Pseudomonadati</taxon>
        <taxon>Pseudomonadota</taxon>
        <taxon>Alphaproteobacteria</taxon>
        <taxon>Rhodobacterales</taxon>
        <taxon>Paracoccaceae</taxon>
        <taxon>Pseudooctadecabacter</taxon>
    </lineage>
</organism>
<dbReference type="EMBL" id="FWFT01000002">
    <property type="protein sequence ID" value="SLN26356.1"/>
    <property type="molecule type" value="Genomic_DNA"/>
</dbReference>
<dbReference type="SMART" id="SM00528">
    <property type="entry name" value="HNS"/>
    <property type="match status" value="1"/>
</dbReference>
<feature type="region of interest" description="Disordered" evidence="5">
    <location>
        <begin position="53"/>
        <end position="91"/>
    </location>
</feature>
<name>A0A1Y5RVB1_9RHOB</name>
<dbReference type="SUPFAM" id="SSF81273">
    <property type="entry name" value="H-NS histone-like proteins"/>
    <property type="match status" value="1"/>
</dbReference>
<evidence type="ECO:0000256" key="4">
    <source>
        <dbReference type="ARBA" id="ARBA00023125"/>
    </source>
</evidence>
<dbReference type="GO" id="GO:0000976">
    <property type="term" value="F:transcription cis-regulatory region binding"/>
    <property type="evidence" value="ECO:0007669"/>
    <property type="project" value="TreeGrafter"/>
</dbReference>
<dbReference type="PANTHER" id="PTHR38097:SF2">
    <property type="entry name" value="DNA-BINDING PROTEIN STPA"/>
    <property type="match status" value="1"/>
</dbReference>
<evidence type="ECO:0000256" key="5">
    <source>
        <dbReference type="SAM" id="MobiDB-lite"/>
    </source>
</evidence>
<feature type="compositionally biased region" description="Low complexity" evidence="5">
    <location>
        <begin position="56"/>
        <end position="79"/>
    </location>
</feature>
<dbReference type="Gene3D" id="4.10.430.10">
    <property type="entry name" value="Histone-like protein H-NS, C-terminal domain"/>
    <property type="match status" value="1"/>
</dbReference>
<gene>
    <name evidence="7" type="ORF">PSJ8397_01049</name>
</gene>
<proteinExistence type="inferred from homology"/>
<keyword evidence="8" id="KW-1185">Reference proteome</keyword>
<dbReference type="RefSeq" id="WP_085863529.1">
    <property type="nucleotide sequence ID" value="NZ_FWFT01000002.1"/>
</dbReference>
<dbReference type="InterPro" id="IPR037150">
    <property type="entry name" value="H-NS_C_dom_sf"/>
</dbReference>
<accession>A0A1Y5RVB1</accession>
<comment type="subcellular location">
    <subcellularLocation>
        <location evidence="1">Cytoplasm</location>
        <location evidence="1">Nucleoid</location>
    </subcellularLocation>
</comment>
<feature type="domain" description="DNA-binding protein H-NS-like C-terminal" evidence="6">
    <location>
        <begin position="65"/>
        <end position="110"/>
    </location>
</feature>
<reference evidence="7 8" key="1">
    <citation type="submission" date="2017-03" db="EMBL/GenBank/DDBJ databases">
        <authorList>
            <person name="Afonso C.L."/>
            <person name="Miller P.J."/>
            <person name="Scott M.A."/>
            <person name="Spackman E."/>
            <person name="Goraichik I."/>
            <person name="Dimitrov K.M."/>
            <person name="Suarez D.L."/>
            <person name="Swayne D.E."/>
        </authorList>
    </citation>
    <scope>NUCLEOTIDE SEQUENCE [LARGE SCALE GENOMIC DNA]</scope>
    <source>
        <strain evidence="7 8">CECT 8397</strain>
    </source>
</reference>
<dbReference type="GO" id="GO:0003680">
    <property type="term" value="F:minor groove of adenine-thymine-rich DNA binding"/>
    <property type="evidence" value="ECO:0007669"/>
    <property type="project" value="TreeGrafter"/>
</dbReference>
<dbReference type="GO" id="GO:0032993">
    <property type="term" value="C:protein-DNA complex"/>
    <property type="evidence" value="ECO:0007669"/>
    <property type="project" value="TreeGrafter"/>
</dbReference>
<dbReference type="GO" id="GO:0003681">
    <property type="term" value="F:bent DNA binding"/>
    <property type="evidence" value="ECO:0007669"/>
    <property type="project" value="TreeGrafter"/>
</dbReference>
<keyword evidence="4" id="KW-0238">DNA-binding</keyword>
<comment type="similarity">
    <text evidence="2">Belongs to the histone-like protein H-NS family.</text>
</comment>
<dbReference type="InterPro" id="IPR027444">
    <property type="entry name" value="H-NS_C_dom"/>
</dbReference>
<evidence type="ECO:0000256" key="1">
    <source>
        <dbReference type="ARBA" id="ARBA00004453"/>
    </source>
</evidence>
<dbReference type="GO" id="GO:0005829">
    <property type="term" value="C:cytosol"/>
    <property type="evidence" value="ECO:0007669"/>
    <property type="project" value="TreeGrafter"/>
</dbReference>
<evidence type="ECO:0000313" key="8">
    <source>
        <dbReference type="Proteomes" id="UP000193623"/>
    </source>
</evidence>
<dbReference type="Proteomes" id="UP000193623">
    <property type="component" value="Unassembled WGS sequence"/>
</dbReference>
<dbReference type="Pfam" id="PF00816">
    <property type="entry name" value="Histone_HNS"/>
    <property type="match status" value="1"/>
</dbReference>
<dbReference type="GO" id="GO:0001217">
    <property type="term" value="F:DNA-binding transcription repressor activity"/>
    <property type="evidence" value="ECO:0007669"/>
    <property type="project" value="TreeGrafter"/>
</dbReference>
<sequence length="110" mass="11860">MAIDLKSMSKKELEKLARDVQKALDRLHAQDVKKVRQEMEKLAASHGVSVEEVLGAPAKPGKATKAAKSPSKPKYANPADPSQTWTGKGRKPDWFHAAIKSGATAESLAI</sequence>